<dbReference type="SUPFAM" id="SSF103473">
    <property type="entry name" value="MFS general substrate transporter"/>
    <property type="match status" value="2"/>
</dbReference>
<comment type="subcellular location">
    <subcellularLocation>
        <location evidence="1">Membrane</location>
        <topology evidence="1">Multi-pass membrane protein</topology>
    </subcellularLocation>
</comment>
<gene>
    <name evidence="6" type="primary">SLC46A2</name>
    <name evidence="6" type="ORF">Bhyg_01545</name>
</gene>
<feature type="transmembrane region" description="Helical" evidence="5">
    <location>
        <begin position="234"/>
        <end position="255"/>
    </location>
</feature>
<dbReference type="GO" id="GO:0016020">
    <property type="term" value="C:membrane"/>
    <property type="evidence" value="ECO:0007669"/>
    <property type="project" value="UniProtKB-SubCell"/>
</dbReference>
<proteinExistence type="predicted"/>
<dbReference type="PANTHER" id="PTHR23507">
    <property type="entry name" value="ZGC:174356"/>
    <property type="match status" value="1"/>
</dbReference>
<dbReference type="Proteomes" id="UP001151699">
    <property type="component" value="Chromosome A"/>
</dbReference>
<feature type="transmembrane region" description="Helical" evidence="5">
    <location>
        <begin position="12"/>
        <end position="30"/>
    </location>
</feature>
<feature type="transmembrane region" description="Helical" evidence="5">
    <location>
        <begin position="441"/>
        <end position="461"/>
    </location>
</feature>
<dbReference type="AlphaFoldDB" id="A0A9Q0N9V0"/>
<feature type="transmembrane region" description="Helical" evidence="5">
    <location>
        <begin position="481"/>
        <end position="500"/>
    </location>
</feature>
<feature type="transmembrane region" description="Helical" evidence="5">
    <location>
        <begin position="300"/>
        <end position="322"/>
    </location>
</feature>
<evidence type="ECO:0000313" key="7">
    <source>
        <dbReference type="Proteomes" id="UP001151699"/>
    </source>
</evidence>
<evidence type="ECO:0000256" key="4">
    <source>
        <dbReference type="ARBA" id="ARBA00023136"/>
    </source>
</evidence>
<evidence type="ECO:0000256" key="3">
    <source>
        <dbReference type="ARBA" id="ARBA00022989"/>
    </source>
</evidence>
<dbReference type="GO" id="GO:0022857">
    <property type="term" value="F:transmembrane transporter activity"/>
    <property type="evidence" value="ECO:0007669"/>
    <property type="project" value="InterPro"/>
</dbReference>
<evidence type="ECO:0000313" key="6">
    <source>
        <dbReference type="EMBL" id="KAJ6646334.1"/>
    </source>
</evidence>
<feature type="transmembrane region" description="Helical" evidence="5">
    <location>
        <begin position="203"/>
        <end position="222"/>
    </location>
</feature>
<dbReference type="InterPro" id="IPR036259">
    <property type="entry name" value="MFS_trans_sf"/>
</dbReference>
<feature type="transmembrane region" description="Helical" evidence="5">
    <location>
        <begin position="342"/>
        <end position="366"/>
    </location>
</feature>
<dbReference type="OrthoDB" id="3026777at2759"/>
<dbReference type="PANTHER" id="PTHR23507:SF1">
    <property type="entry name" value="FI18259P1-RELATED"/>
    <property type="match status" value="1"/>
</dbReference>
<evidence type="ECO:0000256" key="1">
    <source>
        <dbReference type="ARBA" id="ARBA00004141"/>
    </source>
</evidence>
<name>A0A9Q0N9V0_9DIPT</name>
<evidence type="ECO:0000256" key="5">
    <source>
        <dbReference type="SAM" id="Phobius"/>
    </source>
</evidence>
<keyword evidence="7" id="KW-1185">Reference proteome</keyword>
<accession>A0A9Q0N9V0</accession>
<evidence type="ECO:0000256" key="2">
    <source>
        <dbReference type="ARBA" id="ARBA00022692"/>
    </source>
</evidence>
<feature type="transmembrane region" description="Helical" evidence="5">
    <location>
        <begin position="50"/>
        <end position="70"/>
    </location>
</feature>
<feature type="transmembrane region" description="Helical" evidence="5">
    <location>
        <begin position="261"/>
        <end position="288"/>
    </location>
</feature>
<comment type="caution">
    <text evidence="6">The sequence shown here is derived from an EMBL/GenBank/DDBJ whole genome shotgun (WGS) entry which is preliminary data.</text>
</comment>
<dbReference type="Pfam" id="PF07690">
    <property type="entry name" value="MFS_1"/>
    <property type="match status" value="1"/>
</dbReference>
<reference evidence="6" key="1">
    <citation type="submission" date="2022-07" db="EMBL/GenBank/DDBJ databases">
        <authorList>
            <person name="Trinca V."/>
            <person name="Uliana J.V.C."/>
            <person name="Torres T.T."/>
            <person name="Ward R.J."/>
            <person name="Monesi N."/>
        </authorList>
    </citation>
    <scope>NUCLEOTIDE SEQUENCE</scope>
    <source>
        <strain evidence="6">HSMRA1968</strain>
        <tissue evidence="6">Whole embryos</tissue>
    </source>
</reference>
<keyword evidence="4 5" id="KW-0472">Membrane</keyword>
<organism evidence="6 7">
    <name type="scientific">Pseudolycoriella hygida</name>
    <dbReference type="NCBI Taxonomy" id="35572"/>
    <lineage>
        <taxon>Eukaryota</taxon>
        <taxon>Metazoa</taxon>
        <taxon>Ecdysozoa</taxon>
        <taxon>Arthropoda</taxon>
        <taxon>Hexapoda</taxon>
        <taxon>Insecta</taxon>
        <taxon>Pterygota</taxon>
        <taxon>Neoptera</taxon>
        <taxon>Endopterygota</taxon>
        <taxon>Diptera</taxon>
        <taxon>Nematocera</taxon>
        <taxon>Sciaroidea</taxon>
        <taxon>Sciaridae</taxon>
        <taxon>Pseudolycoriella</taxon>
    </lineage>
</organism>
<dbReference type="InterPro" id="IPR011701">
    <property type="entry name" value="MFS"/>
</dbReference>
<sequence length="649" mass="72974">MIKNGYEVYTNNLRKVSCVVVHFFILVLGVGNLRKKFAVPKIVDKPNQFFIIAEGICLFIYIIVFIQMVITKKNVFSHIINSSTAESSNNKKNTKKWITVEPVIFAFGIPFYLQTIAIQNFALEQSCRVNLQFSAEICDNMIDKSLNSIDCSNATTYQIKETVYDDNSGLHNTSMVYKNFSLEQEACRAEIESQKLISIVSGYMAPIESITSLVIILIGGYWSDKTGRRKPLILLPLIGEMLSLCVYIFGAFFITQLPVQFVVVSVSLFKGMSGGLSLMYMGIFCYLTEMTAEKDRSFRIGLFYQIYALLSICTLPFSGVLYRLLGYVSKDNSNFVQDSFKYFAHFSELFSICLLVEVLGISYTLLTLNEPKAINALKPNENSSNTPVDRKLEGGECKITENNKKPHNAESKENQIKDKVVDAVNEVLIVLMRQRNGNGKIIIWLILFSTLMYVGCEYEIVNEYFFVRAKLNWEALEESPFAAFGGGTTFVGNILMTTVFKKCFDIHDAVIGLISSVFSTVSKFLCILVSTTFMLYVARSLDMFKWACDITNRSILTTIIDSNEIARVFSLMGLLESFGKFAFVPIYSFIYKETVDTFPNAYFIVSFIAMATVTAIFGVLCHLVIGKVTAQETGRTEMKKGESASPSIP</sequence>
<keyword evidence="2 5" id="KW-0812">Transmembrane</keyword>
<dbReference type="Gene3D" id="1.20.1250.20">
    <property type="entry name" value="MFS general substrate transporter like domains"/>
    <property type="match status" value="1"/>
</dbReference>
<feature type="transmembrane region" description="Helical" evidence="5">
    <location>
        <begin position="512"/>
        <end position="537"/>
    </location>
</feature>
<feature type="transmembrane region" description="Helical" evidence="5">
    <location>
        <begin position="97"/>
        <end position="113"/>
    </location>
</feature>
<protein>
    <submittedName>
        <fullName evidence="6">Thymic stromal cotransporter like</fullName>
    </submittedName>
</protein>
<feature type="transmembrane region" description="Helical" evidence="5">
    <location>
        <begin position="601"/>
        <end position="625"/>
    </location>
</feature>
<dbReference type="EMBL" id="WJQU01000001">
    <property type="protein sequence ID" value="KAJ6646334.1"/>
    <property type="molecule type" value="Genomic_DNA"/>
</dbReference>
<keyword evidence="3 5" id="KW-1133">Transmembrane helix</keyword>